<proteinExistence type="predicted"/>
<keyword evidence="1" id="KW-0732">Signal</keyword>
<dbReference type="Pfam" id="PF11288">
    <property type="entry name" value="DUF3089"/>
    <property type="match status" value="1"/>
</dbReference>
<dbReference type="EMBL" id="CADCVO010000423">
    <property type="protein sequence ID" value="CAA9508094.1"/>
    <property type="molecule type" value="Genomic_DNA"/>
</dbReference>
<feature type="signal peptide" evidence="1">
    <location>
        <begin position="1"/>
        <end position="31"/>
    </location>
</feature>
<evidence type="ECO:0000313" key="2">
    <source>
        <dbReference type="EMBL" id="CAA9508094.1"/>
    </source>
</evidence>
<name>A0A6J4SXY1_9ACTN</name>
<dbReference type="InterPro" id="IPR029058">
    <property type="entry name" value="AB_hydrolase_fold"/>
</dbReference>
<accession>A0A6J4SXY1</accession>
<dbReference type="SUPFAM" id="SSF53474">
    <property type="entry name" value="alpha/beta-Hydrolases"/>
    <property type="match status" value="1"/>
</dbReference>
<protein>
    <recommendedName>
        <fullName evidence="3">DUF3089 domain-containing protein</fullName>
    </recommendedName>
</protein>
<reference evidence="2" key="1">
    <citation type="submission" date="2020-02" db="EMBL/GenBank/DDBJ databases">
        <authorList>
            <person name="Meier V. D."/>
        </authorList>
    </citation>
    <scope>NUCLEOTIDE SEQUENCE</scope>
    <source>
        <strain evidence="2">AVDCRST_MAG13</strain>
    </source>
</reference>
<evidence type="ECO:0008006" key="3">
    <source>
        <dbReference type="Google" id="ProtNLM"/>
    </source>
</evidence>
<sequence length="388" mass="42026">MRQEQATVGPPARGAALAALAVLLVALGALAAGPAAARAEVVWLCRPGLEADPCRGSQATTILRAGRASRVEERRVPARPPVDCFYVYPTVSGQPGTNADKAIDPELDAVARLQAARFSQVCRVFAPVYRQLTLASILSGDAAARAAGVQLAYGDVREAWREYLRTRNHGRGVVLLGHSQGSFLLRQLMKDEIDRRPRVRRRLVSAVLLGGNVTVRRGRTAGGDFRRIPGCTAPRQLRCVIAFSVFGDRPPPDARFGRPADTPGYEVLCTNPASLRANRRRPVTTLLRSEPFPGLLGAGLRLLYDGVPPTAATPWLQPADRYSVRCARMGGAHVLLARPLGGARRLTASPDATWGLHLADMNLALGELVELVRGQGERFRRLGRARRR</sequence>
<feature type="chain" id="PRO_5026668546" description="DUF3089 domain-containing protein" evidence="1">
    <location>
        <begin position="32"/>
        <end position="388"/>
    </location>
</feature>
<evidence type="ECO:0000256" key="1">
    <source>
        <dbReference type="SAM" id="SignalP"/>
    </source>
</evidence>
<dbReference type="AlphaFoldDB" id="A0A6J4SXY1"/>
<gene>
    <name evidence="2" type="ORF">AVDCRST_MAG13-2648</name>
</gene>
<organism evidence="2">
    <name type="scientific">uncultured Solirubrobacteraceae bacterium</name>
    <dbReference type="NCBI Taxonomy" id="1162706"/>
    <lineage>
        <taxon>Bacteria</taxon>
        <taxon>Bacillati</taxon>
        <taxon>Actinomycetota</taxon>
        <taxon>Thermoleophilia</taxon>
        <taxon>Solirubrobacterales</taxon>
        <taxon>Solirubrobacteraceae</taxon>
        <taxon>environmental samples</taxon>
    </lineage>
</organism>
<dbReference type="InterPro" id="IPR021440">
    <property type="entry name" value="DUF3089"/>
</dbReference>